<dbReference type="Proteomes" id="UP001501195">
    <property type="component" value="Unassembled WGS sequence"/>
</dbReference>
<reference evidence="2" key="1">
    <citation type="journal article" date="2019" name="Int. J. Syst. Evol. Microbiol.">
        <title>The Global Catalogue of Microorganisms (GCM) 10K type strain sequencing project: providing services to taxonomists for standard genome sequencing and annotation.</title>
        <authorList>
            <consortium name="The Broad Institute Genomics Platform"/>
            <consortium name="The Broad Institute Genome Sequencing Center for Infectious Disease"/>
            <person name="Wu L."/>
            <person name="Ma J."/>
        </authorList>
    </citation>
    <scope>NUCLEOTIDE SEQUENCE [LARGE SCALE GENOMIC DNA]</scope>
    <source>
        <strain evidence="2">JCM 18126</strain>
    </source>
</reference>
<proteinExistence type="predicted"/>
<evidence type="ECO:0000313" key="1">
    <source>
        <dbReference type="EMBL" id="GAA4960537.1"/>
    </source>
</evidence>
<keyword evidence="2" id="KW-1185">Reference proteome</keyword>
<gene>
    <name evidence="1" type="ORF">GCM10023225_00090</name>
</gene>
<organism evidence="1 2">
    <name type="scientific">Kineococcus glutinatus</name>
    <dbReference type="NCBI Taxonomy" id="1070872"/>
    <lineage>
        <taxon>Bacteria</taxon>
        <taxon>Bacillati</taxon>
        <taxon>Actinomycetota</taxon>
        <taxon>Actinomycetes</taxon>
        <taxon>Kineosporiales</taxon>
        <taxon>Kineosporiaceae</taxon>
        <taxon>Kineococcus</taxon>
    </lineage>
</organism>
<sequence>MHADDLGEGLLAQAALLTVAAQAAPYGPLEVAFHDGLDAARLLLVGLQTYE</sequence>
<dbReference type="EMBL" id="BAABIL010000001">
    <property type="protein sequence ID" value="GAA4960537.1"/>
    <property type="molecule type" value="Genomic_DNA"/>
</dbReference>
<comment type="caution">
    <text evidence="1">The sequence shown here is derived from an EMBL/GenBank/DDBJ whole genome shotgun (WGS) entry which is preliminary data.</text>
</comment>
<protein>
    <submittedName>
        <fullName evidence="1">Uncharacterized protein</fullName>
    </submittedName>
</protein>
<evidence type="ECO:0000313" key="2">
    <source>
        <dbReference type="Proteomes" id="UP001501195"/>
    </source>
</evidence>
<name>A0ABP9H6F3_9ACTN</name>
<accession>A0ABP9H6F3</accession>